<gene>
    <name evidence="1" type="ORF">AAG747_00280</name>
</gene>
<dbReference type="AlphaFoldDB" id="A0AAW9S3K4"/>
<protein>
    <submittedName>
        <fullName evidence="1">Uncharacterized protein</fullName>
    </submittedName>
</protein>
<dbReference type="Proteomes" id="UP001403385">
    <property type="component" value="Unassembled WGS sequence"/>
</dbReference>
<dbReference type="RefSeq" id="WP_346819108.1">
    <property type="nucleotide sequence ID" value="NZ_JBDKWZ010000001.1"/>
</dbReference>
<name>A0AAW9S3K4_9BACT</name>
<reference evidence="1 2" key="1">
    <citation type="submission" date="2024-04" db="EMBL/GenBank/DDBJ databases">
        <title>Novel genus in family Flammeovirgaceae.</title>
        <authorList>
            <person name="Nguyen T.H."/>
            <person name="Vuong T.Q."/>
            <person name="Le H."/>
            <person name="Kim S.-G."/>
        </authorList>
    </citation>
    <scope>NUCLEOTIDE SEQUENCE [LARGE SCALE GENOMIC DNA]</scope>
    <source>
        <strain evidence="1 2">JCM 23209</strain>
    </source>
</reference>
<dbReference type="EMBL" id="JBDKWZ010000001">
    <property type="protein sequence ID" value="MEN7546320.1"/>
    <property type="molecule type" value="Genomic_DNA"/>
</dbReference>
<proteinExistence type="predicted"/>
<sequence length="116" mass="13640">MSSKKGNSKFENSVMNEKYERHKLNMIRLSDYAEFVLKILFGFSFMTLGCIKKFIPTLLPEEFIINHEYLLMSVGSTLLLGKNIWGGLTKQIIKLKEKYKIVKIEKQNKDKLKEKY</sequence>
<comment type="caution">
    <text evidence="1">The sequence shown here is derived from an EMBL/GenBank/DDBJ whole genome shotgun (WGS) entry which is preliminary data.</text>
</comment>
<accession>A0AAW9S3K4</accession>
<evidence type="ECO:0000313" key="2">
    <source>
        <dbReference type="Proteomes" id="UP001403385"/>
    </source>
</evidence>
<evidence type="ECO:0000313" key="1">
    <source>
        <dbReference type="EMBL" id="MEN7546320.1"/>
    </source>
</evidence>
<organism evidence="1 2">
    <name type="scientific">Rapidithrix thailandica</name>
    <dbReference type="NCBI Taxonomy" id="413964"/>
    <lineage>
        <taxon>Bacteria</taxon>
        <taxon>Pseudomonadati</taxon>
        <taxon>Bacteroidota</taxon>
        <taxon>Cytophagia</taxon>
        <taxon>Cytophagales</taxon>
        <taxon>Flammeovirgaceae</taxon>
        <taxon>Rapidithrix</taxon>
    </lineage>
</organism>
<keyword evidence="2" id="KW-1185">Reference proteome</keyword>